<dbReference type="STRING" id="282683.SAMN04488105_113128"/>
<dbReference type="Pfam" id="PF11158">
    <property type="entry name" value="DUF2938"/>
    <property type="match status" value="1"/>
</dbReference>
<dbReference type="RefSeq" id="WP_089962195.1">
    <property type="nucleotide sequence ID" value="NZ_FNAV01000013.1"/>
</dbReference>
<dbReference type="OrthoDB" id="9812539at2"/>
<keyword evidence="1" id="KW-1133">Transmembrane helix</keyword>
<dbReference type="EMBL" id="FNAV01000013">
    <property type="protein sequence ID" value="SDF15367.1"/>
    <property type="molecule type" value="Genomic_DNA"/>
</dbReference>
<keyword evidence="1" id="KW-0812">Transmembrane</keyword>
<protein>
    <recommendedName>
        <fullName evidence="4">DUF2938 domain-containing protein</fullName>
    </recommendedName>
</protein>
<proteinExistence type="predicted"/>
<feature type="transmembrane region" description="Helical" evidence="1">
    <location>
        <begin position="138"/>
        <end position="159"/>
    </location>
</feature>
<keyword evidence="3" id="KW-1185">Reference proteome</keyword>
<organism evidence="2 3">
    <name type="scientific">Salipiger thiooxidans</name>
    <dbReference type="NCBI Taxonomy" id="282683"/>
    <lineage>
        <taxon>Bacteria</taxon>
        <taxon>Pseudomonadati</taxon>
        <taxon>Pseudomonadota</taxon>
        <taxon>Alphaproteobacteria</taxon>
        <taxon>Rhodobacterales</taxon>
        <taxon>Roseobacteraceae</taxon>
        <taxon>Salipiger</taxon>
    </lineage>
</organism>
<evidence type="ECO:0000313" key="3">
    <source>
        <dbReference type="Proteomes" id="UP000198994"/>
    </source>
</evidence>
<name>A0A1G7IRR1_9RHOB</name>
<feature type="transmembrane region" description="Helical" evidence="1">
    <location>
        <begin position="100"/>
        <end position="117"/>
    </location>
</feature>
<dbReference type="AlphaFoldDB" id="A0A1G7IRR1"/>
<reference evidence="3" key="1">
    <citation type="submission" date="2016-10" db="EMBL/GenBank/DDBJ databases">
        <authorList>
            <person name="Varghese N."/>
            <person name="Submissions S."/>
        </authorList>
    </citation>
    <scope>NUCLEOTIDE SEQUENCE [LARGE SCALE GENOMIC DNA]</scope>
    <source>
        <strain evidence="3">DSM 10146</strain>
    </source>
</reference>
<evidence type="ECO:0008006" key="4">
    <source>
        <dbReference type="Google" id="ProtNLM"/>
    </source>
</evidence>
<feature type="transmembrane region" description="Helical" evidence="1">
    <location>
        <begin position="68"/>
        <end position="88"/>
    </location>
</feature>
<gene>
    <name evidence="2" type="ORF">SAMN04488105_113128</name>
</gene>
<keyword evidence="1" id="KW-0472">Membrane</keyword>
<sequence length="165" mass="17258">MGELVVAGVVMGLAGTVAMDLWGLLLERLCGIGRPNWAFVGRWVATLRSGRVFHDAIAGVPGVPSEAAIGWAFHYAVGVAYGLIWVLLAGRDWLAAPSFLPLWVFALVTVGAGWFLLHPGMGLGIAQSKSATPWRARGLGLVAHTVFGLGMWVGGLAFIHGASAA</sequence>
<feature type="transmembrane region" description="Helical" evidence="1">
    <location>
        <begin position="6"/>
        <end position="26"/>
    </location>
</feature>
<dbReference type="InterPro" id="IPR021329">
    <property type="entry name" value="DUF2938"/>
</dbReference>
<evidence type="ECO:0000313" key="2">
    <source>
        <dbReference type="EMBL" id="SDF15367.1"/>
    </source>
</evidence>
<evidence type="ECO:0000256" key="1">
    <source>
        <dbReference type="SAM" id="Phobius"/>
    </source>
</evidence>
<dbReference type="Proteomes" id="UP000198994">
    <property type="component" value="Unassembled WGS sequence"/>
</dbReference>
<accession>A0A1G7IRR1</accession>